<name>A0A974GX43_SEDHY</name>
<evidence type="ECO:0000313" key="2">
    <source>
        <dbReference type="Proteomes" id="UP000611629"/>
    </source>
</evidence>
<dbReference type="RefSeq" id="WP_179238832.1">
    <property type="nucleotide sequence ID" value="NZ_JACBNQ010000017.1"/>
</dbReference>
<evidence type="ECO:0000313" key="1">
    <source>
        <dbReference type="EMBL" id="NYB75128.1"/>
    </source>
</evidence>
<organism evidence="1 2">
    <name type="scientific">Sedimentibacter hydroxybenzoicus DSM 7310</name>
    <dbReference type="NCBI Taxonomy" id="1123245"/>
    <lineage>
        <taxon>Bacteria</taxon>
        <taxon>Bacillati</taxon>
        <taxon>Bacillota</taxon>
        <taxon>Tissierellia</taxon>
        <taxon>Sedimentibacter</taxon>
    </lineage>
</organism>
<reference evidence="1" key="1">
    <citation type="submission" date="2020-07" db="EMBL/GenBank/DDBJ databases">
        <title>Genomic analysis of a strain of Sedimentibacter Hydroxybenzoicus DSM7310.</title>
        <authorList>
            <person name="Ma S."/>
        </authorList>
    </citation>
    <scope>NUCLEOTIDE SEQUENCE</scope>
    <source>
        <strain evidence="1">DSM 7310</strain>
    </source>
</reference>
<sequence>MSYEFNITGDSENGNEAEPISLDEAEEVKDIVALIGNFVRDKSSEGQLVNGEELLEEPLSVEVEDIIPTIEELRLREDFSDIIMYKGKEKIYLYSEKFITPNYANIMITAEEKDFFKMIVDTVRQESRIYPRPTSVNLFRKAPFNMSKDEFFKVYNQLKRKEEYEDIKEVKASNDAIYLYSDEFMKKAHARSIAEWIEVESEQNP</sequence>
<protein>
    <submittedName>
        <fullName evidence="1">Uncharacterized protein</fullName>
    </submittedName>
</protein>
<comment type="caution">
    <text evidence="1">The sequence shown here is derived from an EMBL/GenBank/DDBJ whole genome shotgun (WGS) entry which is preliminary data.</text>
</comment>
<accession>A0A974GX43</accession>
<gene>
    <name evidence="1" type="ORF">HZF24_13345</name>
</gene>
<proteinExistence type="predicted"/>
<keyword evidence="2" id="KW-1185">Reference proteome</keyword>
<dbReference type="AlphaFoldDB" id="A0A974GX43"/>
<dbReference type="EMBL" id="JACBNQ010000017">
    <property type="protein sequence ID" value="NYB75128.1"/>
    <property type="molecule type" value="Genomic_DNA"/>
</dbReference>
<dbReference type="Proteomes" id="UP000611629">
    <property type="component" value="Unassembled WGS sequence"/>
</dbReference>